<dbReference type="EMBL" id="NFII01000026">
    <property type="protein sequence ID" value="OUN97747.1"/>
    <property type="molecule type" value="Genomic_DNA"/>
</dbReference>
<comment type="caution">
    <text evidence="2">The sequence shown here is derived from an EMBL/GenBank/DDBJ whole genome shotgun (WGS) entry which is preliminary data.</text>
</comment>
<sequence length="140" mass="16028">MRSVQDILAEMKPLMGSLDAEERKKLNALEEELKTLQMTTKDKAAAKVWYEEGLGEIEKSITHIEHELKIRDQLKEVADILPLSYIAKNYFGKSAAWLYQRINGNKVRGKVYTLNREEVDTFNRALKEIGNKISSLSITS</sequence>
<organism evidence="2 3">
    <name type="scientific">Bacteroides clarus</name>
    <dbReference type="NCBI Taxonomy" id="626929"/>
    <lineage>
        <taxon>Bacteria</taxon>
        <taxon>Pseudomonadati</taxon>
        <taxon>Bacteroidota</taxon>
        <taxon>Bacteroidia</taxon>
        <taxon>Bacteroidales</taxon>
        <taxon>Bacteroidaceae</taxon>
        <taxon>Bacteroides</taxon>
    </lineage>
</organism>
<evidence type="ECO:0000313" key="2">
    <source>
        <dbReference type="EMBL" id="OUN97747.1"/>
    </source>
</evidence>
<evidence type="ECO:0000256" key="1">
    <source>
        <dbReference type="SAM" id="Coils"/>
    </source>
</evidence>
<feature type="coiled-coil region" evidence="1">
    <location>
        <begin position="19"/>
        <end position="46"/>
    </location>
</feature>
<gene>
    <name evidence="2" type="ORF">B5F97_17360</name>
</gene>
<protein>
    <submittedName>
        <fullName evidence="2">DUF5053 domain-containing protein</fullName>
    </submittedName>
</protein>
<proteinExistence type="predicted"/>
<reference evidence="3" key="1">
    <citation type="submission" date="2017-04" db="EMBL/GenBank/DDBJ databases">
        <title>Function of individual gut microbiota members based on whole genome sequencing of pure cultures obtained from chicken caecum.</title>
        <authorList>
            <person name="Medvecky M."/>
            <person name="Cejkova D."/>
            <person name="Polansky O."/>
            <person name="Karasova D."/>
            <person name="Kubasova T."/>
            <person name="Cizek A."/>
            <person name="Rychlik I."/>
        </authorList>
    </citation>
    <scope>NUCLEOTIDE SEQUENCE [LARGE SCALE GENOMIC DNA]</scope>
    <source>
        <strain evidence="3">An43</strain>
    </source>
</reference>
<dbReference type="Proteomes" id="UP000195386">
    <property type="component" value="Unassembled WGS sequence"/>
</dbReference>
<name>A0A1Y3YQJ5_9BACE</name>
<dbReference type="RefSeq" id="WP_087427026.1">
    <property type="nucleotide sequence ID" value="NZ_CATZGC010000020.1"/>
</dbReference>
<accession>A0A1Y3YQJ5</accession>
<dbReference type="AlphaFoldDB" id="A0A1Y3YQJ5"/>
<dbReference type="Pfam" id="PF16476">
    <property type="entry name" value="DUF5053"/>
    <property type="match status" value="1"/>
</dbReference>
<evidence type="ECO:0000313" key="3">
    <source>
        <dbReference type="Proteomes" id="UP000195386"/>
    </source>
</evidence>
<dbReference type="InterPro" id="IPR032483">
    <property type="entry name" value="DUF5053"/>
</dbReference>
<keyword evidence="1" id="KW-0175">Coiled coil</keyword>